<dbReference type="PROSITE" id="PS50109">
    <property type="entry name" value="HIS_KIN"/>
    <property type="match status" value="1"/>
</dbReference>
<keyword evidence="6 9" id="KW-1133">Transmembrane helix</keyword>
<dbReference type="SMART" id="SM00387">
    <property type="entry name" value="HATPase_c"/>
    <property type="match status" value="1"/>
</dbReference>
<accession>A0A4Q7MS18</accession>
<dbReference type="Gene3D" id="1.20.5.1930">
    <property type="match status" value="1"/>
</dbReference>
<dbReference type="InterPro" id="IPR050482">
    <property type="entry name" value="Sensor_HK_TwoCompSys"/>
</dbReference>
<evidence type="ECO:0000256" key="2">
    <source>
        <dbReference type="ARBA" id="ARBA00022475"/>
    </source>
</evidence>
<feature type="transmembrane region" description="Helical" evidence="9">
    <location>
        <begin position="6"/>
        <end position="33"/>
    </location>
</feature>
<evidence type="ECO:0000256" key="3">
    <source>
        <dbReference type="ARBA" id="ARBA00022679"/>
    </source>
</evidence>
<organism evidence="11 12">
    <name type="scientific">Pseudobacter ginsenosidimutans</name>
    <dbReference type="NCBI Taxonomy" id="661488"/>
    <lineage>
        <taxon>Bacteria</taxon>
        <taxon>Pseudomonadati</taxon>
        <taxon>Bacteroidota</taxon>
        <taxon>Chitinophagia</taxon>
        <taxon>Chitinophagales</taxon>
        <taxon>Chitinophagaceae</taxon>
        <taxon>Pseudobacter</taxon>
    </lineage>
</organism>
<dbReference type="Pfam" id="PF07730">
    <property type="entry name" value="HisKA_3"/>
    <property type="match status" value="1"/>
</dbReference>
<dbReference type="OrthoDB" id="9760839at2"/>
<keyword evidence="7" id="KW-0902">Two-component regulatory system</keyword>
<dbReference type="RefSeq" id="WP_130541899.1">
    <property type="nucleotide sequence ID" value="NZ_CP042431.1"/>
</dbReference>
<keyword evidence="4 9" id="KW-0812">Transmembrane</keyword>
<keyword evidence="2" id="KW-1003">Cell membrane</keyword>
<evidence type="ECO:0000256" key="7">
    <source>
        <dbReference type="ARBA" id="ARBA00023012"/>
    </source>
</evidence>
<keyword evidence="3" id="KW-0808">Transferase</keyword>
<evidence type="ECO:0000313" key="12">
    <source>
        <dbReference type="Proteomes" id="UP000293874"/>
    </source>
</evidence>
<keyword evidence="8 9" id="KW-0472">Membrane</keyword>
<dbReference type="Gene3D" id="3.30.565.10">
    <property type="entry name" value="Histidine kinase-like ATPase, C-terminal domain"/>
    <property type="match status" value="1"/>
</dbReference>
<comment type="subcellular location">
    <subcellularLocation>
        <location evidence="1">Cell membrane</location>
        <topology evidence="1">Multi-pass membrane protein</topology>
    </subcellularLocation>
</comment>
<dbReference type="EMBL" id="SGXA01000002">
    <property type="protein sequence ID" value="RZS71387.1"/>
    <property type="molecule type" value="Genomic_DNA"/>
</dbReference>
<dbReference type="InterPro" id="IPR011712">
    <property type="entry name" value="Sig_transdc_His_kin_sub3_dim/P"/>
</dbReference>
<evidence type="ECO:0000256" key="8">
    <source>
        <dbReference type="ARBA" id="ARBA00023136"/>
    </source>
</evidence>
<gene>
    <name evidence="11" type="ORF">EV199_3290</name>
</gene>
<evidence type="ECO:0000256" key="6">
    <source>
        <dbReference type="ARBA" id="ARBA00022989"/>
    </source>
</evidence>
<evidence type="ECO:0000313" key="11">
    <source>
        <dbReference type="EMBL" id="RZS71387.1"/>
    </source>
</evidence>
<comment type="caution">
    <text evidence="11">The sequence shown here is derived from an EMBL/GenBank/DDBJ whole genome shotgun (WGS) entry which is preliminary data.</text>
</comment>
<keyword evidence="12" id="KW-1185">Reference proteome</keyword>
<keyword evidence="5 11" id="KW-0418">Kinase</keyword>
<dbReference type="InterPro" id="IPR005467">
    <property type="entry name" value="His_kinase_dom"/>
</dbReference>
<dbReference type="GO" id="GO:0046983">
    <property type="term" value="F:protein dimerization activity"/>
    <property type="evidence" value="ECO:0007669"/>
    <property type="project" value="InterPro"/>
</dbReference>
<dbReference type="SUPFAM" id="SSF55874">
    <property type="entry name" value="ATPase domain of HSP90 chaperone/DNA topoisomerase II/histidine kinase"/>
    <property type="match status" value="1"/>
</dbReference>
<evidence type="ECO:0000256" key="1">
    <source>
        <dbReference type="ARBA" id="ARBA00004651"/>
    </source>
</evidence>
<feature type="domain" description="Histidine kinase" evidence="10">
    <location>
        <begin position="73"/>
        <end position="267"/>
    </location>
</feature>
<dbReference type="Pfam" id="PF02518">
    <property type="entry name" value="HATPase_c"/>
    <property type="match status" value="1"/>
</dbReference>
<dbReference type="AlphaFoldDB" id="A0A4Q7MS18"/>
<dbReference type="PANTHER" id="PTHR24421">
    <property type="entry name" value="NITRATE/NITRITE SENSOR PROTEIN NARX-RELATED"/>
    <property type="match status" value="1"/>
</dbReference>
<dbReference type="InterPro" id="IPR036890">
    <property type="entry name" value="HATPase_C_sf"/>
</dbReference>
<sequence length="276" mass="31290">MENQGQEIYFIIIIGGLLALLLVGFIVTILFTYQRRQHQQEQELTRLKDLFEQESLRSQLEIQEETFKMLSQELHDNIGQSLSVVKLSLAILPVDKQHEAWEPIQNARDILNKAVLDLAGLNKSLHTDRIAQIGLVEAISFEVESLRKSRLVEVEFTIDGYEQLLDEQKSVMLFRIFQEMLNNILKHSQASRVEISINFTDDHQFILRLADNGVGFDIEAKRNSVSSTSGVGLKSIFNRAKLVGAEIDMQSTIGQGTTTTIKLALPPESESDNHDR</sequence>
<evidence type="ECO:0000256" key="4">
    <source>
        <dbReference type="ARBA" id="ARBA00022692"/>
    </source>
</evidence>
<evidence type="ECO:0000256" key="9">
    <source>
        <dbReference type="SAM" id="Phobius"/>
    </source>
</evidence>
<dbReference type="Proteomes" id="UP000293874">
    <property type="component" value="Unassembled WGS sequence"/>
</dbReference>
<reference evidence="11 12" key="1">
    <citation type="submission" date="2019-02" db="EMBL/GenBank/DDBJ databases">
        <title>Genomic Encyclopedia of Type Strains, Phase IV (KMG-IV): sequencing the most valuable type-strain genomes for metagenomic binning, comparative biology and taxonomic classification.</title>
        <authorList>
            <person name="Goeker M."/>
        </authorList>
    </citation>
    <scope>NUCLEOTIDE SEQUENCE [LARGE SCALE GENOMIC DNA]</scope>
    <source>
        <strain evidence="11 12">DSM 18116</strain>
    </source>
</reference>
<proteinExistence type="predicted"/>
<evidence type="ECO:0000256" key="5">
    <source>
        <dbReference type="ARBA" id="ARBA00022777"/>
    </source>
</evidence>
<dbReference type="InterPro" id="IPR003594">
    <property type="entry name" value="HATPase_dom"/>
</dbReference>
<dbReference type="CDD" id="cd16917">
    <property type="entry name" value="HATPase_UhpB-NarQ-NarX-like"/>
    <property type="match status" value="1"/>
</dbReference>
<dbReference type="GO" id="GO:0000155">
    <property type="term" value="F:phosphorelay sensor kinase activity"/>
    <property type="evidence" value="ECO:0007669"/>
    <property type="project" value="InterPro"/>
</dbReference>
<dbReference type="PANTHER" id="PTHR24421:SF37">
    <property type="entry name" value="SENSOR HISTIDINE KINASE NARS"/>
    <property type="match status" value="1"/>
</dbReference>
<evidence type="ECO:0000259" key="10">
    <source>
        <dbReference type="PROSITE" id="PS50109"/>
    </source>
</evidence>
<dbReference type="GO" id="GO:0005886">
    <property type="term" value="C:plasma membrane"/>
    <property type="evidence" value="ECO:0007669"/>
    <property type="project" value="UniProtKB-SubCell"/>
</dbReference>
<name>A0A4Q7MS18_9BACT</name>
<protein>
    <submittedName>
        <fullName evidence="11">Histidine kinase</fullName>
    </submittedName>
</protein>